<evidence type="ECO:0000259" key="1">
    <source>
        <dbReference type="PROSITE" id="PS51094"/>
    </source>
</evidence>
<dbReference type="SUPFAM" id="SSF55804">
    <property type="entry name" value="Phoshotransferase/anion transport protein"/>
    <property type="match status" value="1"/>
</dbReference>
<dbReference type="Gene3D" id="3.40.930.10">
    <property type="entry name" value="Mannitol-specific EII, Chain A"/>
    <property type="match status" value="1"/>
</dbReference>
<organism evidence="2">
    <name type="scientific">Thermohahella caldifontis</name>
    <dbReference type="NCBI Taxonomy" id="3142973"/>
    <lineage>
        <taxon>Bacteria</taxon>
        <taxon>Pseudomonadati</taxon>
        <taxon>Pseudomonadota</taxon>
        <taxon>Gammaproteobacteria</taxon>
        <taxon>Oceanospirillales</taxon>
        <taxon>Hahellaceae</taxon>
        <taxon>Thermohahella</taxon>
    </lineage>
</organism>
<dbReference type="InterPro" id="IPR016152">
    <property type="entry name" value="PTrfase/Anion_transptr"/>
</dbReference>
<dbReference type="InterPro" id="IPR051541">
    <property type="entry name" value="PTS_SugarTrans_NitroReg"/>
</dbReference>
<dbReference type="InterPro" id="IPR002178">
    <property type="entry name" value="PTS_EIIA_type-2_dom"/>
</dbReference>
<dbReference type="EMBL" id="CP154858">
    <property type="protein sequence ID" value="XDT73584.1"/>
    <property type="molecule type" value="Genomic_DNA"/>
</dbReference>
<dbReference type="Pfam" id="PF00359">
    <property type="entry name" value="PTS_EIIA_2"/>
    <property type="match status" value="1"/>
</dbReference>
<accession>A0AB39UYY2</accession>
<dbReference type="GO" id="GO:0030295">
    <property type="term" value="F:protein kinase activator activity"/>
    <property type="evidence" value="ECO:0007669"/>
    <property type="project" value="TreeGrafter"/>
</dbReference>
<dbReference type="PANTHER" id="PTHR47738:SF1">
    <property type="entry name" value="NITROGEN REGULATORY PROTEIN"/>
    <property type="match status" value="1"/>
</dbReference>
<dbReference type="AlphaFoldDB" id="A0AB39UYY2"/>
<feature type="domain" description="PTS EIIA type-2" evidence="1">
    <location>
        <begin position="10"/>
        <end position="154"/>
    </location>
</feature>
<dbReference type="PANTHER" id="PTHR47738">
    <property type="entry name" value="PTS SYSTEM FRUCTOSE-LIKE EIIA COMPONENT-RELATED"/>
    <property type="match status" value="1"/>
</dbReference>
<proteinExistence type="predicted"/>
<dbReference type="CDD" id="cd00211">
    <property type="entry name" value="PTS_IIA_fru"/>
    <property type="match status" value="1"/>
</dbReference>
<gene>
    <name evidence="2" type="primary">ptsN</name>
    <name evidence="2" type="ORF">AAIA72_06335</name>
</gene>
<evidence type="ECO:0000313" key="2">
    <source>
        <dbReference type="EMBL" id="XDT73584.1"/>
    </source>
</evidence>
<dbReference type="KEGG" id="tcd:AAIA72_06335"/>
<reference evidence="2" key="1">
    <citation type="submission" date="2024-05" db="EMBL/GenBank/DDBJ databases">
        <title>Genome sequencing of novel strain.</title>
        <authorList>
            <person name="Ganbat D."/>
            <person name="Ganbat S."/>
            <person name="Lee S.-J."/>
        </authorList>
    </citation>
    <scope>NUCLEOTIDE SEQUENCE</scope>
    <source>
        <strain evidence="2">SMD15-11</strain>
    </source>
</reference>
<sequence>MSDQSLTIESILSPALTRRGLAGTSKKKALEDIANMVAAHYPFLDEHTLFNNLVCRERLGSTGIGHGVAIPHCRLENCDRVIGALVTLDNPVDWDAIDQQPVDILFALIVPQEATGEHLDLLSQLARRFNSPVFREAIRNARSDDELLRVAVSDQVQEQ</sequence>
<protein>
    <submittedName>
        <fullName evidence="2">PTS IIA-like nitrogen regulatory protein PtsN</fullName>
    </submittedName>
</protein>
<dbReference type="PROSITE" id="PS51094">
    <property type="entry name" value="PTS_EIIA_TYPE_2"/>
    <property type="match status" value="1"/>
</dbReference>
<name>A0AB39UYY2_9GAMM</name>
<dbReference type="PROSITE" id="PS00372">
    <property type="entry name" value="PTS_EIIA_TYPE_2_HIS"/>
    <property type="match status" value="1"/>
</dbReference>
<dbReference type="RefSeq" id="WP_369602570.1">
    <property type="nucleotide sequence ID" value="NZ_CP154858.1"/>
</dbReference>